<comment type="subcellular location">
    <subcellularLocation>
        <location evidence="1">Secreted</location>
    </subcellularLocation>
</comment>
<evidence type="ECO:0008006" key="7">
    <source>
        <dbReference type="Google" id="ProtNLM"/>
    </source>
</evidence>
<evidence type="ECO:0000313" key="6">
    <source>
        <dbReference type="Proteomes" id="UP001432027"/>
    </source>
</evidence>
<comment type="similarity">
    <text evidence="2">Belongs to the nematode transthyretin-like family.</text>
</comment>
<evidence type="ECO:0000256" key="3">
    <source>
        <dbReference type="ARBA" id="ARBA00022525"/>
    </source>
</evidence>
<dbReference type="InterPro" id="IPR001534">
    <property type="entry name" value="Transthyretin-like"/>
</dbReference>
<comment type="caution">
    <text evidence="5">The sequence shown here is derived from an EMBL/GenBank/DDBJ whole genome shotgun (WGS) entry which is preliminary data.</text>
</comment>
<dbReference type="GO" id="GO:0005576">
    <property type="term" value="C:extracellular region"/>
    <property type="evidence" value="ECO:0007669"/>
    <property type="project" value="UniProtKB-SubCell"/>
</dbReference>
<name>A0AAV5SJB7_9BILA</name>
<keyword evidence="6" id="KW-1185">Reference proteome</keyword>
<evidence type="ECO:0000256" key="1">
    <source>
        <dbReference type="ARBA" id="ARBA00004613"/>
    </source>
</evidence>
<accession>A0AAV5SJB7</accession>
<dbReference type="Pfam" id="PF01060">
    <property type="entry name" value="TTR-52"/>
    <property type="match status" value="1"/>
</dbReference>
<keyword evidence="4" id="KW-0732">Signal</keyword>
<feature type="non-terminal residue" evidence="5">
    <location>
        <position position="72"/>
    </location>
</feature>
<sequence length="72" mass="7820">QNGSIIPVVGATVELMENLLWVDDKLLGSATTGPTGRYRVKGGASKVRSFEFYLVYKIDCSMGNSACSFIEK</sequence>
<feature type="non-terminal residue" evidence="5">
    <location>
        <position position="1"/>
    </location>
</feature>
<reference evidence="5" key="1">
    <citation type="submission" date="2023-10" db="EMBL/GenBank/DDBJ databases">
        <title>Genome assembly of Pristionchus species.</title>
        <authorList>
            <person name="Yoshida K."/>
            <person name="Sommer R.J."/>
        </authorList>
    </citation>
    <scope>NUCLEOTIDE SEQUENCE</scope>
    <source>
        <strain evidence="5">RS0144</strain>
    </source>
</reference>
<dbReference type="EMBL" id="BTSX01000002">
    <property type="protein sequence ID" value="GMS82999.1"/>
    <property type="molecule type" value="Genomic_DNA"/>
</dbReference>
<proteinExistence type="inferred from homology"/>
<evidence type="ECO:0000256" key="2">
    <source>
        <dbReference type="ARBA" id="ARBA00010112"/>
    </source>
</evidence>
<protein>
    <recommendedName>
        <fullName evidence="7">Dirigent protein</fullName>
    </recommendedName>
</protein>
<organism evidence="5 6">
    <name type="scientific">Pristionchus entomophagus</name>
    <dbReference type="NCBI Taxonomy" id="358040"/>
    <lineage>
        <taxon>Eukaryota</taxon>
        <taxon>Metazoa</taxon>
        <taxon>Ecdysozoa</taxon>
        <taxon>Nematoda</taxon>
        <taxon>Chromadorea</taxon>
        <taxon>Rhabditida</taxon>
        <taxon>Rhabditina</taxon>
        <taxon>Diplogasteromorpha</taxon>
        <taxon>Diplogasteroidea</taxon>
        <taxon>Neodiplogasteridae</taxon>
        <taxon>Pristionchus</taxon>
    </lineage>
</organism>
<dbReference type="Gene3D" id="2.60.40.3330">
    <property type="match status" value="1"/>
</dbReference>
<evidence type="ECO:0000256" key="4">
    <source>
        <dbReference type="ARBA" id="ARBA00022729"/>
    </source>
</evidence>
<gene>
    <name evidence="5" type="ORF">PENTCL1PPCAC_5174</name>
</gene>
<evidence type="ECO:0000313" key="5">
    <source>
        <dbReference type="EMBL" id="GMS82999.1"/>
    </source>
</evidence>
<dbReference type="AlphaFoldDB" id="A0AAV5SJB7"/>
<dbReference type="InterPro" id="IPR038479">
    <property type="entry name" value="Transthyretin-like_sf"/>
</dbReference>
<dbReference type="Proteomes" id="UP001432027">
    <property type="component" value="Unassembled WGS sequence"/>
</dbReference>
<keyword evidence="3" id="KW-0964">Secreted</keyword>
<dbReference type="GO" id="GO:0009986">
    <property type="term" value="C:cell surface"/>
    <property type="evidence" value="ECO:0007669"/>
    <property type="project" value="InterPro"/>
</dbReference>